<evidence type="ECO:0000313" key="2">
    <source>
        <dbReference type="Proteomes" id="UP000261948"/>
    </source>
</evidence>
<evidence type="ECO:0000313" key="1">
    <source>
        <dbReference type="EMBL" id="RGE41602.1"/>
    </source>
</evidence>
<reference evidence="1 2" key="1">
    <citation type="submission" date="2018-08" db="EMBL/GenBank/DDBJ databases">
        <title>Comamonas testosteroni strain SWCO2.</title>
        <authorList>
            <person name="Jiang N."/>
            <person name="Zhang X.Z."/>
        </authorList>
    </citation>
    <scope>NUCLEOTIDE SEQUENCE [LARGE SCALE GENOMIC DNA]</scope>
    <source>
        <strain evidence="1 2">SWCO2</strain>
    </source>
</reference>
<comment type="caution">
    <text evidence="1">The sequence shown here is derived from an EMBL/GenBank/DDBJ whole genome shotgun (WGS) entry which is preliminary data.</text>
</comment>
<sequence length="69" mass="7247">MTLKSRGSVVQGSADAVLDKQNARTPITVNFTLTDAAVAGSEMVDFTLTKGGTIKKITKTVNYPSCVAK</sequence>
<dbReference type="EMBL" id="QURR01000027">
    <property type="protein sequence ID" value="RGE41602.1"/>
    <property type="molecule type" value="Genomic_DNA"/>
</dbReference>
<organism evidence="1 2">
    <name type="scientific">Comamonas testosteroni</name>
    <name type="common">Pseudomonas testosteroni</name>
    <dbReference type="NCBI Taxonomy" id="285"/>
    <lineage>
        <taxon>Bacteria</taxon>
        <taxon>Pseudomonadati</taxon>
        <taxon>Pseudomonadota</taxon>
        <taxon>Betaproteobacteria</taxon>
        <taxon>Burkholderiales</taxon>
        <taxon>Comamonadaceae</taxon>
        <taxon>Comamonas</taxon>
    </lineage>
</organism>
<accession>A0A373FDM9</accession>
<name>A0A373FDM9_COMTE</name>
<protein>
    <submittedName>
        <fullName evidence="1">Uncharacterized protein</fullName>
    </submittedName>
</protein>
<proteinExistence type="predicted"/>
<keyword evidence="2" id="KW-1185">Reference proteome</keyword>
<gene>
    <name evidence="1" type="ORF">DZC30_18140</name>
</gene>
<dbReference type="AlphaFoldDB" id="A0A373FDM9"/>
<dbReference type="Proteomes" id="UP000261948">
    <property type="component" value="Unassembled WGS sequence"/>
</dbReference>